<proteinExistence type="predicted"/>
<dbReference type="RefSeq" id="WP_182607419.1">
    <property type="nucleotide sequence ID" value="NZ_VKHT01000697.1"/>
</dbReference>
<reference evidence="3" key="1">
    <citation type="submission" date="2019-10" db="EMBL/GenBank/DDBJ databases">
        <title>Streptomyces sp. nov., a novel actinobacterium isolated from alkaline environment.</title>
        <authorList>
            <person name="Golinska P."/>
        </authorList>
    </citation>
    <scope>NUCLEOTIDE SEQUENCE [LARGE SCALE GENOMIC DNA]</scope>
    <source>
        <strain evidence="3">DSM 42118</strain>
    </source>
</reference>
<protein>
    <submittedName>
        <fullName evidence="2">DUF1540 domain-containing protein</fullName>
    </submittedName>
</protein>
<keyword evidence="3" id="KW-1185">Reference proteome</keyword>
<dbReference type="Pfam" id="PF07561">
    <property type="entry name" value="DUF1540"/>
    <property type="match status" value="2"/>
</dbReference>
<dbReference type="InterPro" id="IPR011437">
    <property type="entry name" value="DUF1540"/>
</dbReference>
<accession>A0A7W3TFR0</accession>
<evidence type="ECO:0000313" key="3">
    <source>
        <dbReference type="Proteomes" id="UP000538929"/>
    </source>
</evidence>
<dbReference type="Proteomes" id="UP000538929">
    <property type="component" value="Unassembled WGS sequence"/>
</dbReference>
<evidence type="ECO:0000313" key="2">
    <source>
        <dbReference type="EMBL" id="MBB0246014.1"/>
    </source>
</evidence>
<evidence type="ECO:0000259" key="1">
    <source>
        <dbReference type="Pfam" id="PF07561"/>
    </source>
</evidence>
<sequence>MALQTLPLISECTAESCAFNTEHTCHAPAITVGNVQDPLCDTYLTAPDKGGDPKATGRVGACKMSDCRHNEHLECHAPGISVGYQDEKVDCLTYATA</sequence>
<comment type="caution">
    <text evidence="2">The sequence shown here is derived from an EMBL/GenBank/DDBJ whole genome shotgun (WGS) entry which is preliminary data.</text>
</comment>
<feature type="domain" description="DUF1540" evidence="1">
    <location>
        <begin position="12"/>
        <end position="42"/>
    </location>
</feature>
<dbReference type="EMBL" id="VKHT01000697">
    <property type="protein sequence ID" value="MBB0246014.1"/>
    <property type="molecule type" value="Genomic_DNA"/>
</dbReference>
<name>A0A7W3TFR0_9ACTN</name>
<feature type="domain" description="DUF1540" evidence="1">
    <location>
        <begin position="62"/>
        <end position="94"/>
    </location>
</feature>
<gene>
    <name evidence="2" type="ORF">FNQ90_18355</name>
</gene>
<organism evidence="2 3">
    <name type="scientific">Streptomyces alkaliphilus</name>
    <dbReference type="NCBI Taxonomy" id="1472722"/>
    <lineage>
        <taxon>Bacteria</taxon>
        <taxon>Bacillati</taxon>
        <taxon>Actinomycetota</taxon>
        <taxon>Actinomycetes</taxon>
        <taxon>Kitasatosporales</taxon>
        <taxon>Streptomycetaceae</taxon>
        <taxon>Streptomyces</taxon>
    </lineage>
</organism>
<dbReference type="AlphaFoldDB" id="A0A7W3TFR0"/>